<dbReference type="GO" id="GO:0008955">
    <property type="term" value="F:peptidoglycan glycosyltransferase activity"/>
    <property type="evidence" value="ECO:0007669"/>
    <property type="project" value="UniProtKB-EC"/>
</dbReference>
<evidence type="ECO:0000256" key="4">
    <source>
        <dbReference type="ARBA" id="ARBA00022692"/>
    </source>
</evidence>
<evidence type="ECO:0000256" key="1">
    <source>
        <dbReference type="ARBA" id="ARBA00004141"/>
    </source>
</evidence>
<keyword evidence="5" id="KW-0133">Cell shape</keyword>
<evidence type="ECO:0000256" key="6">
    <source>
        <dbReference type="ARBA" id="ARBA00022984"/>
    </source>
</evidence>
<comment type="caution">
    <text evidence="13">The sequence shown here is derived from an EMBL/GenBank/DDBJ whole genome shotgun (WGS) entry which is preliminary data.</text>
</comment>
<dbReference type="PANTHER" id="PTHR30474:SF2">
    <property type="entry name" value="PEPTIDOGLYCAN GLYCOSYLTRANSFERASE FTSW-RELATED"/>
    <property type="match status" value="1"/>
</dbReference>
<dbReference type="Pfam" id="PF01098">
    <property type="entry name" value="FTSW_RODA_SPOVE"/>
    <property type="match status" value="1"/>
</dbReference>
<evidence type="ECO:0000256" key="11">
    <source>
        <dbReference type="ARBA" id="ARBA00049902"/>
    </source>
</evidence>
<feature type="transmembrane region" description="Helical" evidence="12">
    <location>
        <begin position="76"/>
        <end position="105"/>
    </location>
</feature>
<organism evidence="13">
    <name type="scientific">marine sediment metagenome</name>
    <dbReference type="NCBI Taxonomy" id="412755"/>
    <lineage>
        <taxon>unclassified sequences</taxon>
        <taxon>metagenomes</taxon>
        <taxon>ecological metagenomes</taxon>
    </lineage>
</organism>
<dbReference type="GO" id="GO:0005886">
    <property type="term" value="C:plasma membrane"/>
    <property type="evidence" value="ECO:0007669"/>
    <property type="project" value="TreeGrafter"/>
</dbReference>
<comment type="subcellular location">
    <subcellularLocation>
        <location evidence="1">Membrane</location>
        <topology evidence="1">Multi-pass membrane protein</topology>
    </subcellularLocation>
</comment>
<evidence type="ECO:0000256" key="5">
    <source>
        <dbReference type="ARBA" id="ARBA00022960"/>
    </source>
</evidence>
<comment type="catalytic activity">
    <reaction evidence="11">
        <text>[GlcNAc-(1-&gt;4)-Mur2Ac(oyl-L-Ala-gamma-D-Glu-L-Lys-D-Ala-D-Ala)](n)-di-trans,octa-cis-undecaprenyl diphosphate + beta-D-GlcNAc-(1-&gt;4)-Mur2Ac(oyl-L-Ala-gamma-D-Glu-L-Lys-D-Ala-D-Ala)-di-trans,octa-cis-undecaprenyl diphosphate = [GlcNAc-(1-&gt;4)-Mur2Ac(oyl-L-Ala-gamma-D-Glu-L-Lys-D-Ala-D-Ala)](n+1)-di-trans,octa-cis-undecaprenyl diphosphate + di-trans,octa-cis-undecaprenyl diphosphate + H(+)</text>
        <dbReference type="Rhea" id="RHEA:23708"/>
        <dbReference type="Rhea" id="RHEA-COMP:9602"/>
        <dbReference type="Rhea" id="RHEA-COMP:9603"/>
        <dbReference type="ChEBI" id="CHEBI:15378"/>
        <dbReference type="ChEBI" id="CHEBI:58405"/>
        <dbReference type="ChEBI" id="CHEBI:60033"/>
        <dbReference type="ChEBI" id="CHEBI:78435"/>
        <dbReference type="EC" id="2.4.99.28"/>
    </reaction>
</comment>
<evidence type="ECO:0000256" key="12">
    <source>
        <dbReference type="SAM" id="Phobius"/>
    </source>
</evidence>
<keyword evidence="8 12" id="KW-0472">Membrane</keyword>
<evidence type="ECO:0000256" key="8">
    <source>
        <dbReference type="ARBA" id="ARBA00023136"/>
    </source>
</evidence>
<keyword evidence="7 12" id="KW-1133">Transmembrane helix</keyword>
<dbReference type="GO" id="GO:0008360">
    <property type="term" value="P:regulation of cell shape"/>
    <property type="evidence" value="ECO:0007669"/>
    <property type="project" value="UniProtKB-KW"/>
</dbReference>
<evidence type="ECO:0000256" key="2">
    <source>
        <dbReference type="ARBA" id="ARBA00022676"/>
    </source>
</evidence>
<keyword evidence="2" id="KW-0328">Glycosyltransferase</keyword>
<dbReference type="GO" id="GO:0009252">
    <property type="term" value="P:peptidoglycan biosynthetic process"/>
    <property type="evidence" value="ECO:0007669"/>
    <property type="project" value="UniProtKB-KW"/>
</dbReference>
<dbReference type="PANTHER" id="PTHR30474">
    <property type="entry name" value="CELL CYCLE PROTEIN"/>
    <property type="match status" value="1"/>
</dbReference>
<evidence type="ECO:0000313" key="13">
    <source>
        <dbReference type="EMBL" id="GAH90517.1"/>
    </source>
</evidence>
<feature type="transmembrane region" description="Helical" evidence="12">
    <location>
        <begin position="12"/>
        <end position="35"/>
    </location>
</feature>
<evidence type="ECO:0000256" key="7">
    <source>
        <dbReference type="ARBA" id="ARBA00022989"/>
    </source>
</evidence>
<dbReference type="EMBL" id="BARV01000926">
    <property type="protein sequence ID" value="GAH90517.1"/>
    <property type="molecule type" value="Genomic_DNA"/>
</dbReference>
<keyword evidence="6" id="KW-0573">Peptidoglycan synthesis</keyword>
<keyword evidence="4 12" id="KW-0812">Transmembrane</keyword>
<dbReference type="InterPro" id="IPR001182">
    <property type="entry name" value="FtsW/RodA"/>
</dbReference>
<proteinExistence type="predicted"/>
<evidence type="ECO:0000256" key="10">
    <source>
        <dbReference type="ARBA" id="ARBA00044770"/>
    </source>
</evidence>
<dbReference type="GO" id="GO:0032153">
    <property type="term" value="C:cell division site"/>
    <property type="evidence" value="ECO:0007669"/>
    <property type="project" value="TreeGrafter"/>
</dbReference>
<feature type="non-terminal residue" evidence="13">
    <location>
        <position position="123"/>
    </location>
</feature>
<evidence type="ECO:0000256" key="9">
    <source>
        <dbReference type="ARBA" id="ARBA00032370"/>
    </source>
</evidence>
<gene>
    <name evidence="13" type="ORF">S06H3_02973</name>
</gene>
<dbReference type="GO" id="GO:0015648">
    <property type="term" value="F:lipid-linked peptidoglycan transporter activity"/>
    <property type="evidence" value="ECO:0007669"/>
    <property type="project" value="TreeGrafter"/>
</dbReference>
<keyword evidence="3" id="KW-0808">Transferase</keyword>
<reference evidence="13" key="1">
    <citation type="journal article" date="2014" name="Front. Microbiol.">
        <title>High frequency of phylogenetically diverse reductive dehalogenase-homologous genes in deep subseafloor sedimentary metagenomes.</title>
        <authorList>
            <person name="Kawai M."/>
            <person name="Futagami T."/>
            <person name="Toyoda A."/>
            <person name="Takaki Y."/>
            <person name="Nishi S."/>
            <person name="Hori S."/>
            <person name="Arai W."/>
            <person name="Tsubouchi T."/>
            <person name="Morono Y."/>
            <person name="Uchiyama I."/>
            <person name="Ito T."/>
            <person name="Fujiyama A."/>
            <person name="Inagaki F."/>
            <person name="Takami H."/>
        </authorList>
    </citation>
    <scope>NUCLEOTIDE SEQUENCE</scope>
    <source>
        <strain evidence="13">Expedition CK06-06</strain>
    </source>
</reference>
<sequence>MGKNISIDYTLLAIVGILILFGILMIATISAPLSLEKFGNTWYYLFHQIFLGLLPAILLGILFFKLSLSVLKKYAVALLSLNLVALILVFVPKIGLSIGGAYRWISLGPISFQPSEFLKISFL</sequence>
<dbReference type="EC" id="2.4.99.28" evidence="10"/>
<accession>X1J994</accession>
<protein>
    <recommendedName>
        <fullName evidence="10">peptidoglycan glycosyltransferase</fullName>
        <ecNumber evidence="10">2.4.99.28</ecNumber>
    </recommendedName>
    <alternativeName>
        <fullName evidence="9">Peptidoglycan polymerase</fullName>
    </alternativeName>
</protein>
<name>X1J994_9ZZZZ</name>
<dbReference type="AlphaFoldDB" id="X1J994"/>
<dbReference type="GO" id="GO:0051301">
    <property type="term" value="P:cell division"/>
    <property type="evidence" value="ECO:0007669"/>
    <property type="project" value="InterPro"/>
</dbReference>
<feature type="transmembrane region" description="Helical" evidence="12">
    <location>
        <begin position="41"/>
        <end position="64"/>
    </location>
</feature>
<evidence type="ECO:0000256" key="3">
    <source>
        <dbReference type="ARBA" id="ARBA00022679"/>
    </source>
</evidence>